<dbReference type="AlphaFoldDB" id="A0AAV9XF10"/>
<accession>A0AAV9XF10</accession>
<name>A0AAV9XF10_9PEZI</name>
<sequence>MVSIKALVLMVAAASAANAANVEIQTFQNGDCTGLVWTLYSGPNGGGSVCHAFGGQSYGAFYKVTSGATCVFKSWENSNCSGLATTRTITGTGAGCQAIANDNSGNFHVVNGLRSVSITCS</sequence>
<dbReference type="EMBL" id="JAVHJO010000004">
    <property type="protein sequence ID" value="KAK6540677.1"/>
    <property type="molecule type" value="Genomic_DNA"/>
</dbReference>
<protein>
    <submittedName>
        <fullName evidence="2">Uncharacterized protein</fullName>
    </submittedName>
</protein>
<organism evidence="2 3">
    <name type="scientific">Orbilia ellipsospora</name>
    <dbReference type="NCBI Taxonomy" id="2528407"/>
    <lineage>
        <taxon>Eukaryota</taxon>
        <taxon>Fungi</taxon>
        <taxon>Dikarya</taxon>
        <taxon>Ascomycota</taxon>
        <taxon>Pezizomycotina</taxon>
        <taxon>Orbiliomycetes</taxon>
        <taxon>Orbiliales</taxon>
        <taxon>Orbiliaceae</taxon>
        <taxon>Orbilia</taxon>
    </lineage>
</organism>
<keyword evidence="3" id="KW-1185">Reference proteome</keyword>
<comment type="caution">
    <text evidence="2">The sequence shown here is derived from an EMBL/GenBank/DDBJ whole genome shotgun (WGS) entry which is preliminary data.</text>
</comment>
<evidence type="ECO:0000313" key="3">
    <source>
        <dbReference type="Proteomes" id="UP001365542"/>
    </source>
</evidence>
<feature type="chain" id="PRO_5043440836" evidence="1">
    <location>
        <begin position="20"/>
        <end position="121"/>
    </location>
</feature>
<dbReference type="Proteomes" id="UP001365542">
    <property type="component" value="Unassembled WGS sequence"/>
</dbReference>
<keyword evidence="1" id="KW-0732">Signal</keyword>
<proteinExistence type="predicted"/>
<reference evidence="2 3" key="1">
    <citation type="submission" date="2019-10" db="EMBL/GenBank/DDBJ databases">
        <authorList>
            <person name="Palmer J.M."/>
        </authorList>
    </citation>
    <scope>NUCLEOTIDE SEQUENCE [LARGE SCALE GENOMIC DNA]</scope>
    <source>
        <strain evidence="2 3">TWF694</strain>
    </source>
</reference>
<feature type="signal peptide" evidence="1">
    <location>
        <begin position="1"/>
        <end position="19"/>
    </location>
</feature>
<evidence type="ECO:0000313" key="2">
    <source>
        <dbReference type="EMBL" id="KAK6540677.1"/>
    </source>
</evidence>
<evidence type="ECO:0000256" key="1">
    <source>
        <dbReference type="SAM" id="SignalP"/>
    </source>
</evidence>
<gene>
    <name evidence="2" type="ORF">TWF694_008070</name>
</gene>